<dbReference type="PROSITE" id="PS01078">
    <property type="entry name" value="MOCF_BIOSYNTHESIS_1"/>
    <property type="match status" value="1"/>
</dbReference>
<dbReference type="EMBL" id="JBDIVE010000011">
    <property type="protein sequence ID" value="MEN3070207.1"/>
    <property type="molecule type" value="Genomic_DNA"/>
</dbReference>
<dbReference type="GO" id="GO:0061598">
    <property type="term" value="F:molybdopterin adenylyltransferase activity"/>
    <property type="evidence" value="ECO:0007669"/>
    <property type="project" value="UniProtKB-EC"/>
</dbReference>
<dbReference type="SUPFAM" id="SSF53218">
    <property type="entry name" value="Molybdenum cofactor biosynthesis proteins"/>
    <property type="match status" value="1"/>
</dbReference>
<dbReference type="PANTHER" id="PTHR43764">
    <property type="entry name" value="MOLYBDENUM COFACTOR BIOSYNTHESIS"/>
    <property type="match status" value="1"/>
</dbReference>
<evidence type="ECO:0000256" key="3">
    <source>
        <dbReference type="ARBA" id="ARBA00013491"/>
    </source>
</evidence>
<keyword evidence="8" id="KW-0808">Transferase</keyword>
<proteinExistence type="predicted"/>
<dbReference type="InterPro" id="IPR036425">
    <property type="entry name" value="MoaB/Mog-like_dom_sf"/>
</dbReference>
<comment type="caution">
    <text evidence="8">The sequence shown here is derived from an EMBL/GenBank/DDBJ whole genome shotgun (WGS) entry which is preliminary data.</text>
</comment>
<evidence type="ECO:0000256" key="2">
    <source>
        <dbReference type="ARBA" id="ARBA00012509"/>
    </source>
</evidence>
<evidence type="ECO:0000259" key="7">
    <source>
        <dbReference type="SMART" id="SM00852"/>
    </source>
</evidence>
<sequence length="206" mass="21939">MSNSPVAASAEHPFVIGLVSISDRASSGVYADQGIPALLDWFGSALACPWRAEQRLIADERLQIERTLIELADKAGCHLIVTTGGTGPAPRDVTPEATLAVGGREMPGFGEEMRRISRHFVPTAILSRQTAVIRGKSLIINLPGQPKAIRETLEGLRDAEGNLLVEGIFAAVPYCIDLIGGPFIETNSAVCKAFRPKSAARPNGNL</sequence>
<keyword evidence="8" id="KW-0548">Nucleotidyltransferase</keyword>
<dbReference type="Proteomes" id="UP001410394">
    <property type="component" value="Unassembled WGS sequence"/>
</dbReference>
<dbReference type="CDD" id="cd00886">
    <property type="entry name" value="MogA_MoaB"/>
    <property type="match status" value="1"/>
</dbReference>
<evidence type="ECO:0000256" key="4">
    <source>
        <dbReference type="ARBA" id="ARBA00023150"/>
    </source>
</evidence>
<comment type="catalytic activity">
    <reaction evidence="5">
        <text>molybdopterin + ATP + H(+) = adenylyl-molybdopterin + diphosphate</text>
        <dbReference type="Rhea" id="RHEA:31331"/>
        <dbReference type="ChEBI" id="CHEBI:15378"/>
        <dbReference type="ChEBI" id="CHEBI:30616"/>
        <dbReference type="ChEBI" id="CHEBI:33019"/>
        <dbReference type="ChEBI" id="CHEBI:58698"/>
        <dbReference type="ChEBI" id="CHEBI:62727"/>
        <dbReference type="EC" id="2.7.7.75"/>
    </reaction>
</comment>
<dbReference type="RefSeq" id="WP_345920982.1">
    <property type="nucleotide sequence ID" value="NZ_JBDIVE010000011.1"/>
</dbReference>
<reference evidence="8 9" key="1">
    <citation type="journal article" date="2018" name="Int. J. Syst. Evol. Microbiol.">
        <title>Uliginosibacterium sediminicola sp. nov., isolated from freshwater sediment.</title>
        <authorList>
            <person name="Hwang W.M."/>
            <person name="Kim S.M."/>
            <person name="Kang K."/>
            <person name="Ahn T.Y."/>
        </authorList>
    </citation>
    <scope>NUCLEOTIDE SEQUENCE [LARGE SCALE GENOMIC DNA]</scope>
    <source>
        <strain evidence="8 9">M1-21</strain>
    </source>
</reference>
<keyword evidence="4" id="KW-0501">Molybdenum cofactor biosynthesis</keyword>
<dbReference type="PANTHER" id="PTHR43764:SF1">
    <property type="entry name" value="MOLYBDOPTERIN MOLYBDOTRANSFERASE"/>
    <property type="match status" value="1"/>
</dbReference>
<evidence type="ECO:0000256" key="6">
    <source>
        <dbReference type="ARBA" id="ARBA00058212"/>
    </source>
</evidence>
<dbReference type="EC" id="2.7.7.75" evidence="2"/>
<dbReference type="Gene3D" id="3.40.980.10">
    <property type="entry name" value="MoaB/Mog-like domain"/>
    <property type="match status" value="1"/>
</dbReference>
<dbReference type="Pfam" id="PF00994">
    <property type="entry name" value="MoCF_biosynth"/>
    <property type="match status" value="1"/>
</dbReference>
<comment type="function">
    <text evidence="6">Catalyzes the adenylation of molybdopterin as part of the biosynthesis of the molybdenum-cofactor.</text>
</comment>
<protein>
    <recommendedName>
        <fullName evidence="3">Molybdopterin adenylyltransferase</fullName>
        <ecNumber evidence="2">2.7.7.75</ecNumber>
    </recommendedName>
</protein>
<evidence type="ECO:0000256" key="5">
    <source>
        <dbReference type="ARBA" id="ARBA00051131"/>
    </source>
</evidence>
<dbReference type="NCBIfam" id="NF006932">
    <property type="entry name" value="PRK09417.1"/>
    <property type="match status" value="1"/>
</dbReference>
<dbReference type="SMART" id="SM00852">
    <property type="entry name" value="MoCF_biosynth"/>
    <property type="match status" value="1"/>
</dbReference>
<evidence type="ECO:0000256" key="1">
    <source>
        <dbReference type="ARBA" id="ARBA00005046"/>
    </source>
</evidence>
<name>A0ABU9Z366_9RHOO</name>
<evidence type="ECO:0000313" key="8">
    <source>
        <dbReference type="EMBL" id="MEN3070207.1"/>
    </source>
</evidence>
<keyword evidence="9" id="KW-1185">Reference proteome</keyword>
<accession>A0ABU9Z366</accession>
<gene>
    <name evidence="8" type="primary">mog</name>
    <name evidence="8" type="ORF">ABDB84_17110</name>
</gene>
<dbReference type="InterPro" id="IPR001453">
    <property type="entry name" value="MoaB/Mog_dom"/>
</dbReference>
<organism evidence="8 9">
    <name type="scientific">Uliginosibacterium sediminicola</name>
    <dbReference type="NCBI Taxonomy" id="2024550"/>
    <lineage>
        <taxon>Bacteria</taxon>
        <taxon>Pseudomonadati</taxon>
        <taxon>Pseudomonadota</taxon>
        <taxon>Betaproteobacteria</taxon>
        <taxon>Rhodocyclales</taxon>
        <taxon>Zoogloeaceae</taxon>
        <taxon>Uliginosibacterium</taxon>
    </lineage>
</organism>
<feature type="domain" description="MoaB/Mog" evidence="7">
    <location>
        <begin position="17"/>
        <end position="163"/>
    </location>
</feature>
<dbReference type="NCBIfam" id="TIGR00177">
    <property type="entry name" value="molyb_syn"/>
    <property type="match status" value="1"/>
</dbReference>
<dbReference type="InterPro" id="IPR008284">
    <property type="entry name" value="MoCF_biosynth_CS"/>
</dbReference>
<evidence type="ECO:0000313" key="9">
    <source>
        <dbReference type="Proteomes" id="UP001410394"/>
    </source>
</evidence>
<comment type="pathway">
    <text evidence="1">Cofactor biosynthesis; molybdopterin biosynthesis.</text>
</comment>
<dbReference type="InterPro" id="IPR051920">
    <property type="entry name" value="MPT_Adenylyltrnsfr/MoaC-Rel"/>
</dbReference>